<dbReference type="EMBL" id="JAKUCV010003418">
    <property type="protein sequence ID" value="KAJ4838997.1"/>
    <property type="molecule type" value="Genomic_DNA"/>
</dbReference>
<keyword evidence="16" id="KW-1185">Reference proteome</keyword>
<sequence>MEHPHQQQQQQQQVDISLPPRVEQMISRICEEQNKPQPKAEARHYLARLTEPQALVVLSSILPQKIKYSFDNFIIYMVNTKFPANANANGESSPNKRLCSTPPPPPSSSPSVSYGNRTHSPAGSIKPVRLTMPASPSPPPPCSQSPCGGPSVRSPIPMSFDGCGSSTTTEALSCSAISPQMVALGELEFRKAFLILSYLGGHRLEDNTSADQIHGWKNKPMNTFETEVWTAFGFKCGYIEERSRSKFVDWDSGRTHIYHCHVLPDATYRFKGPYLTKLSNFLQRSLGDDNVLLVKFAEAGSDARDSTNTSVDHFAKYQNIVREGIMVGLRRYRFFVFKDGGKEEKRKDPTSSSVKCFFVRMESSAFVDRGDYILHGKTVRQARSLFMHVDNLPSLSNYMARFSLILSKTLKLEVDLSTVVVKRINDIPCEDEDGNPVPDKDGKLLIHTDGTGFISEDLAFKCPKNVYKGNCLDAGNLEQPLGHNQFKEKSAEMQISESQRGEPPLLIQFRLFNNGAAVKGTFLLNKKLPPRTIHVRPSMIKVEKDEKLLSSSALNSLEIVGTSNPPRKACLSRQLIALLNYGGVPDKWFMDILENALEDARGVFSSRRAALRAAINYGGMDDYDVSRMILAGIPLEETYLRCRLSVLLNEEKNSLKAGKIPIPDSYHLMGTADPTGLLKRDEVCIILDNGHVSGDVLVYRYPGEHFGDIHILKAKYVEKLQEYVGNAKYAIFFPTKGPRSLGDEIAGGDFDGDLYFVSRNPQLLENFKQGKAWTSASATRSTNSERPSQFGDEELEIELFKLFLRNRFQPSGTVGLAADSWQAIVDRLLTLGDDCSREKDRMIEKLNRLVDIYYDALDAPKKGIKIEVPKELKAELYPHYMERKPEISYNSSSILGLIYNRVVSFQQVDHSNTEVWKLPCFYVEVPSPCYQKWGPLYDQYREGMRNALNLEKEHQDEAANEVIRTYKEILYEAPEFEESRRPRKDVFDEACAIYQISYDFADNHKNPGRCNFAWRVGGRALCAFYMLESQKERPLMCSLSALKDIFT</sequence>
<gene>
    <name evidence="15" type="ORF">Tsubulata_021451</name>
</gene>
<dbReference type="PANTHER" id="PTHR23079:SF55">
    <property type="entry name" value="RNA-DIRECTED RNA POLYMERASE"/>
    <property type="match status" value="1"/>
</dbReference>
<dbReference type="GO" id="GO:0031380">
    <property type="term" value="C:nuclear RNA-directed RNA polymerase complex"/>
    <property type="evidence" value="ECO:0007669"/>
    <property type="project" value="TreeGrafter"/>
</dbReference>
<evidence type="ECO:0000313" key="15">
    <source>
        <dbReference type="EMBL" id="KAJ4838997.1"/>
    </source>
</evidence>
<dbReference type="Proteomes" id="UP001141552">
    <property type="component" value="Unassembled WGS sequence"/>
</dbReference>
<feature type="region of interest" description="Disordered" evidence="10">
    <location>
        <begin position="88"/>
        <end position="150"/>
    </location>
</feature>
<evidence type="ECO:0000259" key="12">
    <source>
        <dbReference type="Pfam" id="PF26249"/>
    </source>
</evidence>
<proteinExistence type="inferred from homology"/>
<keyword evidence="4 9" id="KW-0548">Nucleotidyltransferase</keyword>
<keyword evidence="3 9" id="KW-0808">Transferase</keyword>
<evidence type="ECO:0000256" key="5">
    <source>
        <dbReference type="ARBA" id="ARBA00022884"/>
    </source>
</evidence>
<evidence type="ECO:0000256" key="10">
    <source>
        <dbReference type="SAM" id="MobiDB-lite"/>
    </source>
</evidence>
<evidence type="ECO:0000256" key="4">
    <source>
        <dbReference type="ARBA" id="ARBA00022695"/>
    </source>
</evidence>
<dbReference type="Pfam" id="PF26252">
    <property type="entry name" value="RdRP_helical"/>
    <property type="match status" value="1"/>
</dbReference>
<evidence type="ECO:0000256" key="1">
    <source>
        <dbReference type="ARBA" id="ARBA00005762"/>
    </source>
</evidence>
<dbReference type="PANTHER" id="PTHR23079">
    <property type="entry name" value="RNA-DEPENDENT RNA POLYMERASE"/>
    <property type="match status" value="1"/>
</dbReference>
<dbReference type="InterPro" id="IPR057596">
    <property type="entry name" value="RDRP_core"/>
</dbReference>
<accession>A0A9Q0JFB1</accession>
<organism evidence="15 16">
    <name type="scientific">Turnera subulata</name>
    <dbReference type="NCBI Taxonomy" id="218843"/>
    <lineage>
        <taxon>Eukaryota</taxon>
        <taxon>Viridiplantae</taxon>
        <taxon>Streptophyta</taxon>
        <taxon>Embryophyta</taxon>
        <taxon>Tracheophyta</taxon>
        <taxon>Spermatophyta</taxon>
        <taxon>Magnoliopsida</taxon>
        <taxon>eudicotyledons</taxon>
        <taxon>Gunneridae</taxon>
        <taxon>Pentapetalae</taxon>
        <taxon>rosids</taxon>
        <taxon>fabids</taxon>
        <taxon>Malpighiales</taxon>
        <taxon>Passifloraceae</taxon>
        <taxon>Turnera</taxon>
    </lineage>
</organism>
<reference evidence="15" key="1">
    <citation type="submission" date="2022-02" db="EMBL/GenBank/DDBJ databases">
        <authorList>
            <person name="Henning P.M."/>
            <person name="McCubbin A.G."/>
            <person name="Shore J.S."/>
        </authorList>
    </citation>
    <scope>NUCLEOTIDE SEQUENCE</scope>
    <source>
        <strain evidence="15">F60SS</strain>
        <tissue evidence="15">Leaves</tissue>
    </source>
</reference>
<dbReference type="InterPro" id="IPR058752">
    <property type="entry name" value="RDRP_C_head"/>
</dbReference>
<dbReference type="Pfam" id="PF05183">
    <property type="entry name" value="RdRP"/>
    <property type="match status" value="1"/>
</dbReference>
<evidence type="ECO:0000259" key="14">
    <source>
        <dbReference type="Pfam" id="PF26253"/>
    </source>
</evidence>
<dbReference type="InterPro" id="IPR007855">
    <property type="entry name" value="RDRP"/>
</dbReference>
<evidence type="ECO:0000256" key="2">
    <source>
        <dbReference type="ARBA" id="ARBA00022484"/>
    </source>
</evidence>
<keyword evidence="2 9" id="KW-0696">RNA-directed RNA polymerase</keyword>
<keyword evidence="6 9" id="KW-0943">RNA-mediated gene silencing</keyword>
<feature type="domain" description="RDRP C-terminal head" evidence="14">
    <location>
        <begin position="951"/>
        <end position="1041"/>
    </location>
</feature>
<evidence type="ECO:0000256" key="7">
    <source>
        <dbReference type="ARBA" id="ARBA00048744"/>
    </source>
</evidence>
<evidence type="ECO:0000256" key="8">
    <source>
        <dbReference type="ARBA" id="ARBA00093763"/>
    </source>
</evidence>
<dbReference type="GO" id="GO:0030422">
    <property type="term" value="P:siRNA processing"/>
    <property type="evidence" value="ECO:0007669"/>
    <property type="project" value="TreeGrafter"/>
</dbReference>
<feature type="domain" description="RDRP core" evidence="11">
    <location>
        <begin position="267"/>
        <end position="902"/>
    </location>
</feature>
<reference evidence="15" key="2">
    <citation type="journal article" date="2023" name="Plants (Basel)">
        <title>Annotation of the Turnera subulata (Passifloraceae) Draft Genome Reveals the S-Locus Evolved after the Divergence of Turneroideae from Passifloroideae in a Stepwise Manner.</title>
        <authorList>
            <person name="Henning P.M."/>
            <person name="Roalson E.H."/>
            <person name="Mir W."/>
            <person name="McCubbin A.G."/>
            <person name="Shore J.S."/>
        </authorList>
    </citation>
    <scope>NUCLEOTIDE SEQUENCE</scope>
    <source>
        <strain evidence="15">F60SS</strain>
    </source>
</reference>
<dbReference type="EC" id="2.7.7.48" evidence="9"/>
<comment type="caution">
    <text evidence="15">The sequence shown here is derived from an EMBL/GenBank/DDBJ whole genome shotgun (WGS) entry which is preliminary data.</text>
</comment>
<evidence type="ECO:0000259" key="11">
    <source>
        <dbReference type="Pfam" id="PF05183"/>
    </source>
</evidence>
<dbReference type="AlphaFoldDB" id="A0A9Q0JFB1"/>
<dbReference type="InterPro" id="IPR058751">
    <property type="entry name" value="RDRP_helical"/>
</dbReference>
<name>A0A9Q0JFB1_9ROSI</name>
<dbReference type="OrthoDB" id="821502at2759"/>
<feature type="domain" description="RDRP helical" evidence="13">
    <location>
        <begin position="179"/>
        <end position="234"/>
    </location>
</feature>
<evidence type="ECO:0000256" key="6">
    <source>
        <dbReference type="ARBA" id="ARBA00023158"/>
    </source>
</evidence>
<evidence type="ECO:0000256" key="3">
    <source>
        <dbReference type="ARBA" id="ARBA00022679"/>
    </source>
</evidence>
<dbReference type="Pfam" id="PF26249">
    <property type="entry name" value="4HB_RdRP3_N"/>
    <property type="match status" value="1"/>
</dbReference>
<evidence type="ECO:0000313" key="16">
    <source>
        <dbReference type="Proteomes" id="UP001141552"/>
    </source>
</evidence>
<comment type="function">
    <text evidence="8 9">Probably involved in the RNA silencing pathway and required for the generation of small interfering RNAs (siRNAs).</text>
</comment>
<dbReference type="Pfam" id="PF26253">
    <property type="entry name" value="RdRP_head"/>
    <property type="match status" value="1"/>
</dbReference>
<comment type="similarity">
    <text evidence="1 9">Belongs to the RdRP family.</text>
</comment>
<comment type="catalytic activity">
    <reaction evidence="7 9">
        <text>RNA(n) + a ribonucleoside 5'-triphosphate = RNA(n+1) + diphosphate</text>
        <dbReference type="Rhea" id="RHEA:21248"/>
        <dbReference type="Rhea" id="RHEA-COMP:14527"/>
        <dbReference type="Rhea" id="RHEA-COMP:17342"/>
        <dbReference type="ChEBI" id="CHEBI:33019"/>
        <dbReference type="ChEBI" id="CHEBI:61557"/>
        <dbReference type="ChEBI" id="CHEBI:140395"/>
        <dbReference type="EC" id="2.7.7.48"/>
    </reaction>
</comment>
<feature type="domain" description="RDRP3-5 N-terminal" evidence="12">
    <location>
        <begin position="15"/>
        <end position="82"/>
    </location>
</feature>
<evidence type="ECO:0000256" key="9">
    <source>
        <dbReference type="RuleBase" id="RU363098"/>
    </source>
</evidence>
<dbReference type="GO" id="GO:0003723">
    <property type="term" value="F:RNA binding"/>
    <property type="evidence" value="ECO:0007669"/>
    <property type="project" value="UniProtKB-KW"/>
</dbReference>
<keyword evidence="5 9" id="KW-0694">RNA-binding</keyword>
<dbReference type="InterPro" id="IPR058697">
    <property type="entry name" value="RDRP3-5_N"/>
</dbReference>
<protein>
    <recommendedName>
        <fullName evidence="9">RNA-dependent RNA polymerase</fullName>
        <ecNumber evidence="9">2.7.7.48</ecNumber>
    </recommendedName>
</protein>
<dbReference type="GO" id="GO:0003968">
    <property type="term" value="F:RNA-directed RNA polymerase activity"/>
    <property type="evidence" value="ECO:0007669"/>
    <property type="project" value="UniProtKB-KW"/>
</dbReference>
<evidence type="ECO:0000259" key="13">
    <source>
        <dbReference type="Pfam" id="PF26252"/>
    </source>
</evidence>